<keyword evidence="3" id="KW-1185">Reference proteome</keyword>
<protein>
    <submittedName>
        <fullName evidence="2">Putative signal transducing protein</fullName>
    </submittedName>
</protein>
<gene>
    <name evidence="2" type="ORF">C8D72_2422</name>
</gene>
<proteinExistence type="predicted"/>
<organism evidence="2 3">
    <name type="scientific">Kushneria indalinina DSM 14324</name>
    <dbReference type="NCBI Taxonomy" id="1122140"/>
    <lineage>
        <taxon>Bacteria</taxon>
        <taxon>Pseudomonadati</taxon>
        <taxon>Pseudomonadota</taxon>
        <taxon>Gammaproteobacteria</taxon>
        <taxon>Oceanospirillales</taxon>
        <taxon>Halomonadaceae</taxon>
        <taxon>Kushneria</taxon>
    </lineage>
</organism>
<dbReference type="Pfam" id="PF09413">
    <property type="entry name" value="DUF2007"/>
    <property type="match status" value="1"/>
</dbReference>
<dbReference type="AlphaFoldDB" id="A0A3D9DTI2"/>
<dbReference type="InterPro" id="IPR018551">
    <property type="entry name" value="DUF2007"/>
</dbReference>
<name>A0A3D9DTI2_9GAMM</name>
<reference evidence="2 3" key="1">
    <citation type="submission" date="2018-07" db="EMBL/GenBank/DDBJ databases">
        <title>Genomic Encyclopedia of Type Strains, Phase IV (KMG-IV): sequencing the most valuable type-strain genomes for metagenomic binning, comparative biology and taxonomic classification.</title>
        <authorList>
            <person name="Goeker M."/>
        </authorList>
    </citation>
    <scope>NUCLEOTIDE SEQUENCE [LARGE SCALE GENOMIC DNA]</scope>
    <source>
        <strain evidence="2 3">DSM 14324</strain>
    </source>
</reference>
<dbReference type="EMBL" id="QRDJ01000008">
    <property type="protein sequence ID" value="REC94056.1"/>
    <property type="molecule type" value="Genomic_DNA"/>
</dbReference>
<dbReference type="Proteomes" id="UP000256334">
    <property type="component" value="Unassembled WGS sequence"/>
</dbReference>
<sequence>MRWVRVFQHPNSLLVGHVRNLIEGAGVVCDLRNWTLAGGMGDLAPIDCEPEIWGAPQDEARARAVVEQWRHDAREESTPGARLSRGWRCQACGEWHDAHFDACWQCGQERPAPQR</sequence>
<feature type="domain" description="DUF2007" evidence="1">
    <location>
        <begin position="3"/>
        <end position="70"/>
    </location>
</feature>
<accession>A0A3D9DTI2</accession>
<evidence type="ECO:0000313" key="3">
    <source>
        <dbReference type="Proteomes" id="UP000256334"/>
    </source>
</evidence>
<evidence type="ECO:0000259" key="1">
    <source>
        <dbReference type="Pfam" id="PF09413"/>
    </source>
</evidence>
<comment type="caution">
    <text evidence="2">The sequence shown here is derived from an EMBL/GenBank/DDBJ whole genome shotgun (WGS) entry which is preliminary data.</text>
</comment>
<evidence type="ECO:0000313" key="2">
    <source>
        <dbReference type="EMBL" id="REC94056.1"/>
    </source>
</evidence>